<evidence type="ECO:0000259" key="5">
    <source>
        <dbReference type="PROSITE" id="PS50110"/>
    </source>
</evidence>
<feature type="domain" description="Response regulatory" evidence="5">
    <location>
        <begin position="1"/>
        <end position="84"/>
    </location>
</feature>
<dbReference type="Pfam" id="PF00072">
    <property type="entry name" value="Response_reg"/>
    <property type="match status" value="1"/>
</dbReference>
<reference evidence="7" key="1">
    <citation type="submission" date="2018-02" db="EMBL/GenBank/DDBJ databases">
        <authorList>
            <person name="Hausmann B."/>
        </authorList>
    </citation>
    <scope>NUCLEOTIDE SEQUENCE [LARGE SCALE GENOMIC DNA]</scope>
    <source>
        <strain evidence="7">Peat soil MAG SbF1</strain>
    </source>
</reference>
<proteinExistence type="predicted"/>
<dbReference type="Gene3D" id="3.40.50.2300">
    <property type="match status" value="1"/>
</dbReference>
<evidence type="ECO:0000256" key="4">
    <source>
        <dbReference type="PROSITE-ProRule" id="PRU00169"/>
    </source>
</evidence>
<accession>A0A2U3LP22</accession>
<evidence type="ECO:0000256" key="3">
    <source>
        <dbReference type="ARBA" id="ARBA00024867"/>
    </source>
</evidence>
<dbReference type="GO" id="GO:0000160">
    <property type="term" value="P:phosphorelay signal transduction system"/>
    <property type="evidence" value="ECO:0007669"/>
    <property type="project" value="InterPro"/>
</dbReference>
<dbReference type="InterPro" id="IPR001789">
    <property type="entry name" value="Sig_transdc_resp-reg_receiver"/>
</dbReference>
<dbReference type="PANTHER" id="PTHR44591:SF3">
    <property type="entry name" value="RESPONSE REGULATORY DOMAIN-CONTAINING PROTEIN"/>
    <property type="match status" value="1"/>
</dbReference>
<evidence type="ECO:0000256" key="1">
    <source>
        <dbReference type="ARBA" id="ARBA00018672"/>
    </source>
</evidence>
<organism evidence="6 7">
    <name type="scientific">Candidatus Desulfosporosinus infrequens</name>
    <dbReference type="NCBI Taxonomy" id="2043169"/>
    <lineage>
        <taxon>Bacteria</taxon>
        <taxon>Bacillati</taxon>
        <taxon>Bacillota</taxon>
        <taxon>Clostridia</taxon>
        <taxon>Eubacteriales</taxon>
        <taxon>Desulfitobacteriaceae</taxon>
        <taxon>Desulfosporosinus</taxon>
    </lineage>
</organism>
<dbReference type="SUPFAM" id="SSF52172">
    <property type="entry name" value="CheY-like"/>
    <property type="match status" value="1"/>
</dbReference>
<comment type="function">
    <text evidence="3">May play the central regulatory role in sporulation. It may be an element of the effector pathway responsible for the activation of sporulation genes in response to nutritional stress. Spo0A may act in concert with spo0H (a sigma factor) to control the expression of some genes that are critical to the sporulation process.</text>
</comment>
<dbReference type="PROSITE" id="PS50110">
    <property type="entry name" value="RESPONSE_REGULATORY"/>
    <property type="match status" value="1"/>
</dbReference>
<evidence type="ECO:0000256" key="2">
    <source>
        <dbReference type="ARBA" id="ARBA00022553"/>
    </source>
</evidence>
<feature type="modified residue" description="4-aspartylphosphate" evidence="4">
    <location>
        <position position="18"/>
    </location>
</feature>
<evidence type="ECO:0000313" key="6">
    <source>
        <dbReference type="EMBL" id="SPF53687.1"/>
    </source>
</evidence>
<evidence type="ECO:0000313" key="7">
    <source>
        <dbReference type="Proteomes" id="UP000238916"/>
    </source>
</evidence>
<dbReference type="EMBL" id="OMOF01000661">
    <property type="protein sequence ID" value="SPF53687.1"/>
    <property type="molecule type" value="Genomic_DNA"/>
</dbReference>
<keyword evidence="2 4" id="KW-0597">Phosphoprotein</keyword>
<dbReference type="InterPro" id="IPR050595">
    <property type="entry name" value="Bact_response_regulator"/>
</dbReference>
<dbReference type="InterPro" id="IPR011006">
    <property type="entry name" value="CheY-like_superfamily"/>
</dbReference>
<name>A0A2U3LP22_9FIRM</name>
<dbReference type="PANTHER" id="PTHR44591">
    <property type="entry name" value="STRESS RESPONSE REGULATOR PROTEIN 1"/>
    <property type="match status" value="1"/>
</dbReference>
<sequence>MKALQLVMEEKPVLVLLDMRMPIMSGMETLAKLRDLAPETIVVTMSAYIDAKDINDAVQEGRIKHFIFKPFDLLELRAFLDDLLSTLHKESNHKLNTSFSV</sequence>
<protein>
    <recommendedName>
        <fullName evidence="1">Stage 0 sporulation protein A homolog</fullName>
    </recommendedName>
</protein>
<dbReference type="AlphaFoldDB" id="A0A2U3LP22"/>
<dbReference type="Proteomes" id="UP000238916">
    <property type="component" value="Unassembled WGS sequence"/>
</dbReference>
<gene>
    <name evidence="6" type="ORF">SBF1_6940002</name>
</gene>